<keyword evidence="2" id="KW-1185">Reference proteome</keyword>
<evidence type="ECO:0000313" key="2">
    <source>
        <dbReference type="Proteomes" id="UP000807769"/>
    </source>
</evidence>
<sequence length="89" mass="9626">MKLQNEPLSQLAFKAIETSLSAANILDEAFSKFTSREMEITLLLQHRSAPAVLQGLPAKIKAVAMGNLPHAASAFTALYQQITQISGQD</sequence>
<dbReference type="RefSeq" id="XP_041192814.1">
    <property type="nucleotide sequence ID" value="XM_041335686.1"/>
</dbReference>
<name>A0A9P7EAB2_9AGAM</name>
<dbReference type="Proteomes" id="UP000807769">
    <property type="component" value="Unassembled WGS sequence"/>
</dbReference>
<protein>
    <submittedName>
        <fullName evidence="1">Uncharacterized protein</fullName>
    </submittedName>
</protein>
<evidence type="ECO:0000313" key="1">
    <source>
        <dbReference type="EMBL" id="KAG1816008.1"/>
    </source>
</evidence>
<dbReference type="AlphaFoldDB" id="A0A9P7EAB2"/>
<comment type="caution">
    <text evidence="1">The sequence shown here is derived from an EMBL/GenBank/DDBJ whole genome shotgun (WGS) entry which is preliminary data.</text>
</comment>
<dbReference type="GeneID" id="64629703"/>
<reference evidence="1" key="1">
    <citation type="journal article" date="2020" name="New Phytol.">
        <title>Comparative genomics reveals dynamic genome evolution in host specialist ectomycorrhizal fungi.</title>
        <authorList>
            <person name="Lofgren L.A."/>
            <person name="Nguyen N.H."/>
            <person name="Vilgalys R."/>
            <person name="Ruytinx J."/>
            <person name="Liao H.L."/>
            <person name="Branco S."/>
            <person name="Kuo A."/>
            <person name="LaButti K."/>
            <person name="Lipzen A."/>
            <person name="Andreopoulos W."/>
            <person name="Pangilinan J."/>
            <person name="Riley R."/>
            <person name="Hundley H."/>
            <person name="Na H."/>
            <person name="Barry K."/>
            <person name="Grigoriev I.V."/>
            <person name="Stajich J.E."/>
            <person name="Kennedy P.G."/>
        </authorList>
    </citation>
    <scope>NUCLEOTIDE SEQUENCE</scope>
    <source>
        <strain evidence="1">MN1</strain>
    </source>
</reference>
<accession>A0A9P7EAB2</accession>
<gene>
    <name evidence="1" type="ORF">BJ212DRAFT_1356027</name>
</gene>
<proteinExistence type="predicted"/>
<dbReference type="EMBL" id="JABBWG010000017">
    <property type="protein sequence ID" value="KAG1816008.1"/>
    <property type="molecule type" value="Genomic_DNA"/>
</dbReference>
<dbReference type="OrthoDB" id="6359816at2759"/>
<organism evidence="1 2">
    <name type="scientific">Suillus subaureus</name>
    <dbReference type="NCBI Taxonomy" id="48587"/>
    <lineage>
        <taxon>Eukaryota</taxon>
        <taxon>Fungi</taxon>
        <taxon>Dikarya</taxon>
        <taxon>Basidiomycota</taxon>
        <taxon>Agaricomycotina</taxon>
        <taxon>Agaricomycetes</taxon>
        <taxon>Agaricomycetidae</taxon>
        <taxon>Boletales</taxon>
        <taxon>Suillineae</taxon>
        <taxon>Suillaceae</taxon>
        <taxon>Suillus</taxon>
    </lineage>
</organism>